<dbReference type="Gene3D" id="1.10.10.10">
    <property type="entry name" value="Winged helix-like DNA-binding domain superfamily/Winged helix DNA-binding domain"/>
    <property type="match status" value="1"/>
</dbReference>
<comment type="similarity">
    <text evidence="1">Belongs to the LysR transcriptional regulatory family.</text>
</comment>
<dbReference type="Proteomes" id="UP000199531">
    <property type="component" value="Unassembled WGS sequence"/>
</dbReference>
<evidence type="ECO:0000313" key="7">
    <source>
        <dbReference type="Proteomes" id="UP000199531"/>
    </source>
</evidence>
<dbReference type="AlphaFoldDB" id="A0A1H8KC85"/>
<reference evidence="6 7" key="1">
    <citation type="submission" date="2016-10" db="EMBL/GenBank/DDBJ databases">
        <authorList>
            <person name="de Groot N.N."/>
        </authorList>
    </citation>
    <scope>NUCLEOTIDE SEQUENCE [LARGE SCALE GENOMIC DNA]</scope>
    <source>
        <strain evidence="6 7">DSM 15123</strain>
    </source>
</reference>
<dbReference type="EMBL" id="FOCW01000010">
    <property type="protein sequence ID" value="SEN90106.1"/>
    <property type="molecule type" value="Genomic_DNA"/>
</dbReference>
<organism evidence="6 7">
    <name type="scientific">Brachymonas denitrificans DSM 15123</name>
    <dbReference type="NCBI Taxonomy" id="1121117"/>
    <lineage>
        <taxon>Bacteria</taxon>
        <taxon>Pseudomonadati</taxon>
        <taxon>Pseudomonadota</taxon>
        <taxon>Betaproteobacteria</taxon>
        <taxon>Burkholderiales</taxon>
        <taxon>Comamonadaceae</taxon>
        <taxon>Brachymonas</taxon>
    </lineage>
</organism>
<dbReference type="RefSeq" id="WP_091818064.1">
    <property type="nucleotide sequence ID" value="NZ_FOCW01000010.1"/>
</dbReference>
<dbReference type="InterPro" id="IPR050389">
    <property type="entry name" value="LysR-type_TF"/>
</dbReference>
<evidence type="ECO:0000256" key="4">
    <source>
        <dbReference type="ARBA" id="ARBA00023163"/>
    </source>
</evidence>
<dbReference type="GO" id="GO:0003700">
    <property type="term" value="F:DNA-binding transcription factor activity"/>
    <property type="evidence" value="ECO:0007669"/>
    <property type="project" value="InterPro"/>
</dbReference>
<proteinExistence type="inferred from homology"/>
<feature type="domain" description="HTH lysR-type" evidence="5">
    <location>
        <begin position="6"/>
        <end position="63"/>
    </location>
</feature>
<dbReference type="InterPro" id="IPR000847">
    <property type="entry name" value="LysR_HTH_N"/>
</dbReference>
<keyword evidence="7" id="KW-1185">Reference proteome</keyword>
<dbReference type="InterPro" id="IPR036390">
    <property type="entry name" value="WH_DNA-bd_sf"/>
</dbReference>
<dbReference type="PROSITE" id="PS50931">
    <property type="entry name" value="HTH_LYSR"/>
    <property type="match status" value="1"/>
</dbReference>
<dbReference type="CDD" id="cd08417">
    <property type="entry name" value="PBP2_Nitroaromatics_like"/>
    <property type="match status" value="1"/>
</dbReference>
<dbReference type="PANTHER" id="PTHR30118:SF15">
    <property type="entry name" value="TRANSCRIPTIONAL REGULATORY PROTEIN"/>
    <property type="match status" value="1"/>
</dbReference>
<dbReference type="Gene3D" id="3.40.190.10">
    <property type="entry name" value="Periplasmic binding protein-like II"/>
    <property type="match status" value="2"/>
</dbReference>
<dbReference type="GO" id="GO:0003677">
    <property type="term" value="F:DNA binding"/>
    <property type="evidence" value="ECO:0007669"/>
    <property type="project" value="UniProtKB-KW"/>
</dbReference>
<evidence type="ECO:0000259" key="5">
    <source>
        <dbReference type="PROSITE" id="PS50931"/>
    </source>
</evidence>
<evidence type="ECO:0000313" key="6">
    <source>
        <dbReference type="EMBL" id="SEN90106.1"/>
    </source>
</evidence>
<dbReference type="PANTHER" id="PTHR30118">
    <property type="entry name" value="HTH-TYPE TRANSCRIPTIONAL REGULATOR LEUO-RELATED"/>
    <property type="match status" value="1"/>
</dbReference>
<dbReference type="InterPro" id="IPR036388">
    <property type="entry name" value="WH-like_DNA-bd_sf"/>
</dbReference>
<protein>
    <submittedName>
        <fullName evidence="6">DNA-binding transcriptional regulator, LysR family</fullName>
    </submittedName>
</protein>
<keyword evidence="2" id="KW-0805">Transcription regulation</keyword>
<dbReference type="SUPFAM" id="SSF46785">
    <property type="entry name" value="Winged helix' DNA-binding domain"/>
    <property type="match status" value="1"/>
</dbReference>
<evidence type="ECO:0000256" key="3">
    <source>
        <dbReference type="ARBA" id="ARBA00023125"/>
    </source>
</evidence>
<dbReference type="InterPro" id="IPR037402">
    <property type="entry name" value="YidZ_PBP2"/>
</dbReference>
<dbReference type="PRINTS" id="PR00039">
    <property type="entry name" value="HTHLYSR"/>
</dbReference>
<dbReference type="Pfam" id="PF03466">
    <property type="entry name" value="LysR_substrate"/>
    <property type="match status" value="1"/>
</dbReference>
<evidence type="ECO:0000256" key="1">
    <source>
        <dbReference type="ARBA" id="ARBA00009437"/>
    </source>
</evidence>
<dbReference type="InterPro" id="IPR005119">
    <property type="entry name" value="LysR_subst-bd"/>
</dbReference>
<sequence length="304" mass="33865">MNLDRLDLNLFLVFRTIYSEGNLTRAARRLHLSQPALSHALARLREHLDDPLFVRLGHSMVPTPLARSLIEPVRQALQLLEQGLQQGSQFDPAHAQRNFRVALRPVLESTVLPRVMQRLSCLAPQVSLQALAPARQELAAELAAGRIDLALDVDLPLPEDILRQRVGTDTLVVVAAGGCLPAPPGLQQYLQAQHVAVSSRQSGPTVEDMALQRRNLQRRIALRCQHYFAACEVVAASNLLLTMPHSYAQVVARTLALDIQPLPLELPPLALYLYWHRHLDADPANRWLRELMLSQWKDGAADPG</sequence>
<accession>A0A1H8KC85</accession>
<gene>
    <name evidence="6" type="ORF">SAMN02745977_02294</name>
</gene>
<evidence type="ECO:0000256" key="2">
    <source>
        <dbReference type="ARBA" id="ARBA00023015"/>
    </source>
</evidence>
<keyword evidence="3 6" id="KW-0238">DNA-binding</keyword>
<keyword evidence="4" id="KW-0804">Transcription</keyword>
<name>A0A1H8KC85_9BURK</name>
<dbReference type="SUPFAM" id="SSF53850">
    <property type="entry name" value="Periplasmic binding protein-like II"/>
    <property type="match status" value="1"/>
</dbReference>
<dbReference type="STRING" id="1121117.SAMN02745977_02294"/>
<dbReference type="Pfam" id="PF00126">
    <property type="entry name" value="HTH_1"/>
    <property type="match status" value="1"/>
</dbReference>
<dbReference type="OrthoDB" id="5495633at2"/>